<dbReference type="InterPro" id="IPR012341">
    <property type="entry name" value="6hp_glycosidase-like_sf"/>
</dbReference>
<feature type="domain" description="Glycosyl hydrolase family 95 N-terminal" evidence="1">
    <location>
        <begin position="3"/>
        <end position="250"/>
    </location>
</feature>
<evidence type="ECO:0000313" key="4">
    <source>
        <dbReference type="EMBL" id="RED64824.1"/>
    </source>
</evidence>
<dbReference type="Pfam" id="PF22124">
    <property type="entry name" value="Glyco_hydro_95_cat"/>
    <property type="match status" value="1"/>
</dbReference>
<dbReference type="InterPro" id="IPR027414">
    <property type="entry name" value="GH95_N_dom"/>
</dbReference>
<evidence type="ECO:0000259" key="3">
    <source>
        <dbReference type="Pfam" id="PF22124"/>
    </source>
</evidence>
<dbReference type="InterPro" id="IPR013780">
    <property type="entry name" value="Glyco_hydro_b"/>
</dbReference>
<comment type="caution">
    <text evidence="4">The sequence shown here is derived from an EMBL/GenBank/DDBJ whole genome shotgun (WGS) entry which is preliminary data.</text>
</comment>
<dbReference type="Pfam" id="PF14498">
    <property type="entry name" value="Glyco_hyd_65N_2"/>
    <property type="match status" value="1"/>
</dbReference>
<dbReference type="Gene3D" id="1.50.10.10">
    <property type="match status" value="1"/>
</dbReference>
<dbReference type="FunFam" id="1.50.10.10:FF:000028">
    <property type="entry name" value="Alpha-L-fucosidase 2"/>
    <property type="match status" value="1"/>
</dbReference>
<dbReference type="SUPFAM" id="SSF48208">
    <property type="entry name" value="Six-hairpin glycosidases"/>
    <property type="match status" value="1"/>
</dbReference>
<evidence type="ECO:0000259" key="2">
    <source>
        <dbReference type="Pfam" id="PF21307"/>
    </source>
</evidence>
<dbReference type="Gene3D" id="2.60.40.1180">
    <property type="entry name" value="Golgi alpha-mannosidase II"/>
    <property type="match status" value="1"/>
</dbReference>
<dbReference type="Proteomes" id="UP000256869">
    <property type="component" value="Unassembled WGS sequence"/>
</dbReference>
<dbReference type="Gene3D" id="2.70.98.50">
    <property type="entry name" value="putative glycoside hydrolase family protein from bacillus halodurans"/>
    <property type="match status" value="1"/>
</dbReference>
<gene>
    <name evidence="4" type="ORF">DFP95_102245</name>
</gene>
<sequence length="782" mass="86195">MKLQYRVPASTWTEALPIGNGRQGAMIFGGVESERLQLNEDTLWSGPRKEWNNPGALEALPQVRELLAQGKFVEADLLCKKMMGTYTQAYLPFGDLHLNFEHGDVTKGYSRELRLDDALSYVQYTIGDATYSREAFASNPDQAIIIRLQSSKPGRLSFQAKLDSALRHSTSADGGSFLISGVAPEYVAPSYRTVDEPIVYGEEGTSQAIRFCGRLGAVLEGGVMEIDAGGLRVRGATGVTLIFSAATSFAEGQDPLCLSADRLHAAMSSSYEELRNRHIADHQSLFDRVSLDLGKSSAPEDLPTDERIANFGVRDPGLAKLLFDYGRYLMIASSRQGTQAANLQGIWNSTTRPPWSSNYTININTEMNYWPVETCGLAECHEPMLDLIEKLAHHGKETARVHYGTRGWTAHHNADIWGHTAPVGDFGDGDAAWAMWPMGGPWVAQHLWEHYAFGRDMAYLRDRAYPIMKDSALFCLDFLYEDEQGRLITGPSTSPEHKFVTKDGLAGVSVASTMDMSIIWDVFTNCIEASEILDIDAEWRAQLTEARERLFPMQIGKYGQLQEWYKDFEDEDKEHRHVSHLFGVYPGRQLTAEGTPELFAAARQSLERRGDGGTGWSLGWKIGLWARFGEGNRAYGMLNNLLQLVNENEKMNFHLGGVYGNLFDAHPPFQIDGNFAATAGIAEMLLQSHQGFLRLLPSLPDAWPTGSVKGLRARGGFEVSIAWHAGKLNSAVIRSHSGGACAVRSVGAIFVQDGNGVEIPTVALADGAYGFDTVVGGTYIIR</sequence>
<dbReference type="GO" id="GO:0005975">
    <property type="term" value="P:carbohydrate metabolic process"/>
    <property type="evidence" value="ECO:0007669"/>
    <property type="project" value="InterPro"/>
</dbReference>
<dbReference type="InterPro" id="IPR054363">
    <property type="entry name" value="GH95_cat"/>
</dbReference>
<name>A0A3D9IST3_9BACL</name>
<dbReference type="EMBL" id="QRDY01000002">
    <property type="protein sequence ID" value="RED64824.1"/>
    <property type="molecule type" value="Genomic_DNA"/>
</dbReference>
<dbReference type="GO" id="GO:0004560">
    <property type="term" value="F:alpha-L-fucosidase activity"/>
    <property type="evidence" value="ECO:0007669"/>
    <property type="project" value="InterPro"/>
</dbReference>
<evidence type="ECO:0000259" key="1">
    <source>
        <dbReference type="Pfam" id="PF14498"/>
    </source>
</evidence>
<feature type="domain" description="Alpha fucosidase A-like C-terminal" evidence="2">
    <location>
        <begin position="687"/>
        <end position="781"/>
    </location>
</feature>
<organism evidence="4 5">
    <name type="scientific">Cohnella lupini</name>
    <dbReference type="NCBI Taxonomy" id="1294267"/>
    <lineage>
        <taxon>Bacteria</taxon>
        <taxon>Bacillati</taxon>
        <taxon>Bacillota</taxon>
        <taxon>Bacilli</taxon>
        <taxon>Bacillales</taxon>
        <taxon>Paenibacillaceae</taxon>
        <taxon>Cohnella</taxon>
    </lineage>
</organism>
<reference evidence="4 5" key="1">
    <citation type="submission" date="2018-07" db="EMBL/GenBank/DDBJ databases">
        <title>Genomic Encyclopedia of Type Strains, Phase III (KMG-III): the genomes of soil and plant-associated and newly described type strains.</title>
        <authorList>
            <person name="Whitman W."/>
        </authorList>
    </citation>
    <scope>NUCLEOTIDE SEQUENCE [LARGE SCALE GENOMIC DNA]</scope>
    <source>
        <strain evidence="4 5">CECT 8236</strain>
    </source>
</reference>
<dbReference type="Pfam" id="PF21307">
    <property type="entry name" value="Glyco_hydro_95_C"/>
    <property type="match status" value="1"/>
</dbReference>
<dbReference type="InterPro" id="IPR016518">
    <property type="entry name" value="Alpha-L-fucosidase"/>
</dbReference>
<dbReference type="PIRSF" id="PIRSF007663">
    <property type="entry name" value="UCP007663"/>
    <property type="match status" value="1"/>
</dbReference>
<dbReference type="PANTHER" id="PTHR31084">
    <property type="entry name" value="ALPHA-L-FUCOSIDASE 2"/>
    <property type="match status" value="1"/>
</dbReference>
<protein>
    <submittedName>
        <fullName evidence="4">Alpha-L-fucosidase 2</fullName>
    </submittedName>
</protein>
<dbReference type="InterPro" id="IPR008928">
    <property type="entry name" value="6-hairpin_glycosidase_sf"/>
</dbReference>
<dbReference type="AlphaFoldDB" id="A0A3D9IST3"/>
<proteinExistence type="predicted"/>
<feature type="domain" description="Glycosyl hydrolase family 95 catalytic" evidence="3">
    <location>
        <begin position="270"/>
        <end position="685"/>
    </location>
</feature>
<dbReference type="PANTHER" id="PTHR31084:SF0">
    <property type="entry name" value="ALPHA-L-FUCOSIDASE 2"/>
    <property type="match status" value="1"/>
</dbReference>
<keyword evidence="5" id="KW-1185">Reference proteome</keyword>
<accession>A0A3D9IST3</accession>
<evidence type="ECO:0000313" key="5">
    <source>
        <dbReference type="Proteomes" id="UP000256869"/>
    </source>
</evidence>
<dbReference type="InterPro" id="IPR049053">
    <property type="entry name" value="AFCA-like_C"/>
</dbReference>